<keyword evidence="1" id="KW-0732">Signal</keyword>
<comment type="caution">
    <text evidence="2">The sequence shown here is derived from an EMBL/GenBank/DDBJ whole genome shotgun (WGS) entry which is preliminary data.</text>
</comment>
<dbReference type="PROSITE" id="PS51257">
    <property type="entry name" value="PROKAR_LIPOPROTEIN"/>
    <property type="match status" value="1"/>
</dbReference>
<evidence type="ECO:0000313" key="3">
    <source>
        <dbReference type="EMBL" id="NPT56344.1"/>
    </source>
</evidence>
<evidence type="ECO:0000313" key="4">
    <source>
        <dbReference type="EMBL" id="NPT56357.1"/>
    </source>
</evidence>
<dbReference type="RefSeq" id="WP_172166680.1">
    <property type="nucleotide sequence ID" value="NZ_WOEZ01000090.1"/>
</dbReference>
<accession>A0A972NNU5</accession>
<sequence length="222" mass="23242">MTKNPLPSRRSPMLNIAGRTLTAVAAFAASCLLAYGQPPVVTNTSTYGDAAEASGTIVDNCKSGFFDIHVYANAGVTHGGGATTQLAAYSFVEVAGYDTCTQTTFGNSYSGPVQFSADDSKGVQVPKTVTASGQLPSDDGTDTVTFNMALNGVGVAYQDKRDDHEIFSFGNSVLKIDDKADMNATLGTGAVTISSQSVGNLSVSNFVVYLYNYKTHVLTVTR</sequence>
<gene>
    <name evidence="2" type="ORF">GNZ13_17455</name>
    <name evidence="3" type="ORF">GNZ13_17545</name>
    <name evidence="4" type="ORF">GNZ13_17610</name>
</gene>
<evidence type="ECO:0000256" key="1">
    <source>
        <dbReference type="SAM" id="SignalP"/>
    </source>
</evidence>
<evidence type="ECO:0000313" key="5">
    <source>
        <dbReference type="Proteomes" id="UP000655523"/>
    </source>
</evidence>
<proteinExistence type="predicted"/>
<organism evidence="2 5">
    <name type="scientific">Paraburkholderia elongata</name>
    <dbReference type="NCBI Taxonomy" id="2675747"/>
    <lineage>
        <taxon>Bacteria</taxon>
        <taxon>Pseudomonadati</taxon>
        <taxon>Pseudomonadota</taxon>
        <taxon>Betaproteobacteria</taxon>
        <taxon>Burkholderiales</taxon>
        <taxon>Burkholderiaceae</taxon>
        <taxon>Paraburkholderia</taxon>
    </lineage>
</organism>
<dbReference type="AlphaFoldDB" id="A0A972NNU5"/>
<reference evidence="2 5" key="1">
    <citation type="submission" date="2019-11" db="EMBL/GenBank/DDBJ databases">
        <title>Metabolism of dissolved organic matter in forest soils.</title>
        <authorList>
            <person name="Cyle K.T."/>
            <person name="Wilhelm R.C."/>
            <person name="Martinez C.E."/>
        </authorList>
    </citation>
    <scope>NUCLEOTIDE SEQUENCE [LARGE SCALE GENOMIC DNA]</scope>
    <source>
        <strain evidence="2 5">5N</strain>
    </source>
</reference>
<dbReference type="EMBL" id="WOEZ01000090">
    <property type="protein sequence ID" value="NPT56357.1"/>
    <property type="molecule type" value="Genomic_DNA"/>
</dbReference>
<dbReference type="EMBL" id="WOEZ01000090">
    <property type="protein sequence ID" value="NPT56344.1"/>
    <property type="molecule type" value="Genomic_DNA"/>
</dbReference>
<name>A0A972NNU5_9BURK</name>
<feature type="chain" id="PRO_5044697419" evidence="1">
    <location>
        <begin position="37"/>
        <end position="222"/>
    </location>
</feature>
<dbReference type="EMBL" id="WOEZ01000090">
    <property type="protein sequence ID" value="NPT56326.1"/>
    <property type="molecule type" value="Genomic_DNA"/>
</dbReference>
<protein>
    <submittedName>
        <fullName evidence="2">Uncharacterized protein</fullName>
    </submittedName>
</protein>
<evidence type="ECO:0000313" key="2">
    <source>
        <dbReference type="EMBL" id="NPT56326.1"/>
    </source>
</evidence>
<dbReference type="Proteomes" id="UP000655523">
    <property type="component" value="Unassembled WGS sequence"/>
</dbReference>
<keyword evidence="5" id="KW-1185">Reference proteome</keyword>
<feature type="signal peptide" evidence="1">
    <location>
        <begin position="1"/>
        <end position="36"/>
    </location>
</feature>